<evidence type="ECO:0000313" key="4">
    <source>
        <dbReference type="Proteomes" id="UP001497516"/>
    </source>
</evidence>
<evidence type="ECO:0000256" key="1">
    <source>
        <dbReference type="SAM" id="Phobius"/>
    </source>
</evidence>
<feature type="transmembrane region" description="Helical" evidence="1">
    <location>
        <begin position="12"/>
        <end position="32"/>
    </location>
</feature>
<dbReference type="SUPFAM" id="SSF47699">
    <property type="entry name" value="Bifunctional inhibitor/lipid-transfer protein/seed storage 2S albumin"/>
    <property type="match status" value="1"/>
</dbReference>
<keyword evidence="1" id="KW-0472">Membrane</keyword>
<dbReference type="EMBL" id="OZ034822">
    <property type="protein sequence ID" value="CAL1412986.1"/>
    <property type="molecule type" value="Genomic_DNA"/>
</dbReference>
<dbReference type="AlphaFoldDB" id="A0AAV2GQC2"/>
<accession>A0AAV2GQC2</accession>
<dbReference type="Proteomes" id="UP001497516">
    <property type="component" value="Chromosome 9"/>
</dbReference>
<organism evidence="3 4">
    <name type="scientific">Linum trigynum</name>
    <dbReference type="NCBI Taxonomy" id="586398"/>
    <lineage>
        <taxon>Eukaryota</taxon>
        <taxon>Viridiplantae</taxon>
        <taxon>Streptophyta</taxon>
        <taxon>Embryophyta</taxon>
        <taxon>Tracheophyta</taxon>
        <taxon>Spermatophyta</taxon>
        <taxon>Magnoliopsida</taxon>
        <taxon>eudicotyledons</taxon>
        <taxon>Gunneridae</taxon>
        <taxon>Pentapetalae</taxon>
        <taxon>rosids</taxon>
        <taxon>fabids</taxon>
        <taxon>Malpighiales</taxon>
        <taxon>Linaceae</taxon>
        <taxon>Linum</taxon>
    </lineage>
</organism>
<proteinExistence type="predicted"/>
<dbReference type="Gene3D" id="1.10.110.10">
    <property type="entry name" value="Plant lipid-transfer and hydrophobic proteins"/>
    <property type="match status" value="1"/>
</dbReference>
<keyword evidence="1" id="KW-0812">Transmembrane</keyword>
<evidence type="ECO:0000259" key="2">
    <source>
        <dbReference type="Pfam" id="PF14368"/>
    </source>
</evidence>
<keyword evidence="1" id="KW-1133">Transmembrane helix</keyword>
<name>A0AAV2GQC2_9ROSI</name>
<keyword evidence="4" id="KW-1185">Reference proteome</keyword>
<dbReference type="Pfam" id="PF14368">
    <property type="entry name" value="LTP_2"/>
    <property type="match status" value="1"/>
</dbReference>
<sequence length="185" mass="20426">MKSTMISRSLTNLFLIAIAVAVALPVILLYAANNRHAHTEPPISNSTSTATDHPQEGTSCTRSGWKLLNGCEGYLKGLDTDPGEYCCPAMRSVARNRPDCVCEIYYVATLVVNPNIDPLKPLAVIDYCNIARYPRMPDCKALILGEDYSATSPSSSSPWTYRAWVCVLLYVSLVFFSSVIVLWIR</sequence>
<protein>
    <recommendedName>
        <fullName evidence="2">Bifunctional inhibitor/plant lipid transfer protein/seed storage helical domain-containing protein</fullName>
    </recommendedName>
</protein>
<dbReference type="InterPro" id="IPR036312">
    <property type="entry name" value="Bifun_inhib/LTP/seed_sf"/>
</dbReference>
<reference evidence="3 4" key="1">
    <citation type="submission" date="2024-04" db="EMBL/GenBank/DDBJ databases">
        <authorList>
            <person name="Fracassetti M."/>
        </authorList>
    </citation>
    <scope>NUCLEOTIDE SEQUENCE [LARGE SCALE GENOMIC DNA]</scope>
</reference>
<dbReference type="CDD" id="cd00010">
    <property type="entry name" value="AAI_LTSS"/>
    <property type="match status" value="1"/>
</dbReference>
<gene>
    <name evidence="3" type="ORF">LTRI10_LOCUS52241</name>
</gene>
<dbReference type="InterPro" id="IPR016140">
    <property type="entry name" value="Bifunc_inhib/LTP/seed_store"/>
</dbReference>
<feature type="domain" description="Bifunctional inhibitor/plant lipid transfer protein/seed storage helical" evidence="2">
    <location>
        <begin position="47"/>
        <end position="133"/>
    </location>
</feature>
<evidence type="ECO:0000313" key="3">
    <source>
        <dbReference type="EMBL" id="CAL1412986.1"/>
    </source>
</evidence>
<feature type="transmembrane region" description="Helical" evidence="1">
    <location>
        <begin position="161"/>
        <end position="184"/>
    </location>
</feature>